<protein>
    <recommendedName>
        <fullName evidence="4">Holin</fullName>
    </recommendedName>
</protein>
<dbReference type="Proteomes" id="UP000280696">
    <property type="component" value="Unassembled WGS sequence"/>
</dbReference>
<keyword evidence="1" id="KW-0472">Membrane</keyword>
<accession>A0A3A9AS92</accession>
<keyword evidence="1" id="KW-0812">Transmembrane</keyword>
<gene>
    <name evidence="2" type="ORF">D7V94_01715</name>
</gene>
<evidence type="ECO:0000256" key="1">
    <source>
        <dbReference type="SAM" id="Phobius"/>
    </source>
</evidence>
<sequence length="74" mass="7836">MRNKEYWIGWAKAAGVRAVKTVAQSAIATIGTAVVLNDVNWKVLISGAIIAGLLSMLTSVAGIPEVELPKSEEK</sequence>
<keyword evidence="1" id="KW-1133">Transmembrane helix</keyword>
<dbReference type="OrthoDB" id="1915214at2"/>
<dbReference type="AlphaFoldDB" id="A0A3A9AS92"/>
<feature type="transmembrane region" description="Helical" evidence="1">
    <location>
        <begin position="43"/>
        <end position="64"/>
    </location>
</feature>
<reference evidence="2 3" key="1">
    <citation type="submission" date="2018-09" db="EMBL/GenBank/DDBJ databases">
        <title>Murine metabolic-syndrome-specific gut microbial biobank.</title>
        <authorList>
            <person name="Liu C."/>
        </authorList>
    </citation>
    <scope>NUCLEOTIDE SEQUENCE [LARGE SCALE GENOMIC DNA]</scope>
    <source>
        <strain evidence="2 3">0.1xD8-82</strain>
    </source>
</reference>
<dbReference type="Pfam" id="PF16945">
    <property type="entry name" value="Phage_r1t_holin"/>
    <property type="match status" value="1"/>
</dbReference>
<organism evidence="2 3">
    <name type="scientific">Parablautia intestinalis</name>
    <dbReference type="NCBI Taxonomy" id="2320100"/>
    <lineage>
        <taxon>Bacteria</taxon>
        <taxon>Bacillati</taxon>
        <taxon>Bacillota</taxon>
        <taxon>Clostridia</taxon>
        <taxon>Lachnospirales</taxon>
        <taxon>Lachnospiraceae</taxon>
        <taxon>Parablautia</taxon>
    </lineage>
</organism>
<keyword evidence="3" id="KW-1185">Reference proteome</keyword>
<evidence type="ECO:0000313" key="2">
    <source>
        <dbReference type="EMBL" id="RKI94288.1"/>
    </source>
</evidence>
<evidence type="ECO:0000313" key="3">
    <source>
        <dbReference type="Proteomes" id="UP000280696"/>
    </source>
</evidence>
<dbReference type="InterPro" id="IPR020109">
    <property type="entry name" value="Holin_r1t"/>
</dbReference>
<proteinExistence type="predicted"/>
<dbReference type="RefSeq" id="WP_120466144.1">
    <property type="nucleotide sequence ID" value="NZ_RAYQ01000001.1"/>
</dbReference>
<evidence type="ECO:0008006" key="4">
    <source>
        <dbReference type="Google" id="ProtNLM"/>
    </source>
</evidence>
<name>A0A3A9AS92_9FIRM</name>
<dbReference type="EMBL" id="RAYQ01000001">
    <property type="protein sequence ID" value="RKI94288.1"/>
    <property type="molecule type" value="Genomic_DNA"/>
</dbReference>
<comment type="caution">
    <text evidence="2">The sequence shown here is derived from an EMBL/GenBank/DDBJ whole genome shotgun (WGS) entry which is preliminary data.</text>
</comment>